<evidence type="ECO:0000313" key="4">
    <source>
        <dbReference type="Proteomes" id="UP000007151"/>
    </source>
</evidence>
<evidence type="ECO:0000259" key="2">
    <source>
        <dbReference type="Pfam" id="PF06974"/>
    </source>
</evidence>
<dbReference type="Pfam" id="PF06974">
    <property type="entry name" value="WS_DGAT_C"/>
    <property type="match status" value="1"/>
</dbReference>
<keyword evidence="1" id="KW-1133">Transmembrane helix</keyword>
<evidence type="ECO:0000313" key="3">
    <source>
        <dbReference type="EMBL" id="OWR46105.1"/>
    </source>
</evidence>
<organism evidence="3 4">
    <name type="scientific">Danaus plexippus plexippus</name>
    <dbReference type="NCBI Taxonomy" id="278856"/>
    <lineage>
        <taxon>Eukaryota</taxon>
        <taxon>Metazoa</taxon>
        <taxon>Ecdysozoa</taxon>
        <taxon>Arthropoda</taxon>
        <taxon>Hexapoda</taxon>
        <taxon>Insecta</taxon>
        <taxon>Pterygota</taxon>
        <taxon>Neoptera</taxon>
        <taxon>Endopterygota</taxon>
        <taxon>Lepidoptera</taxon>
        <taxon>Glossata</taxon>
        <taxon>Ditrysia</taxon>
        <taxon>Papilionoidea</taxon>
        <taxon>Nymphalidae</taxon>
        <taxon>Danainae</taxon>
        <taxon>Danaini</taxon>
        <taxon>Danaina</taxon>
        <taxon>Danaus</taxon>
        <taxon>Danaus</taxon>
    </lineage>
</organism>
<dbReference type="GO" id="GO:0008374">
    <property type="term" value="F:O-acyltransferase activity"/>
    <property type="evidence" value="ECO:0007669"/>
    <property type="project" value="InterPro"/>
</dbReference>
<keyword evidence="1" id="KW-0472">Membrane</keyword>
<accession>A0A212EX96</accession>
<dbReference type="EMBL" id="AGBW02011808">
    <property type="protein sequence ID" value="OWR46105.1"/>
    <property type="molecule type" value="Genomic_DNA"/>
</dbReference>
<dbReference type="PANTHER" id="PTHR31650">
    <property type="entry name" value="O-ACYLTRANSFERASE (WSD1-LIKE) FAMILY PROTEIN"/>
    <property type="match status" value="1"/>
</dbReference>
<dbReference type="KEGG" id="dpl:KGM_213575"/>
<feature type="transmembrane region" description="Helical" evidence="1">
    <location>
        <begin position="64"/>
        <end position="82"/>
    </location>
</feature>
<dbReference type="GO" id="GO:0005886">
    <property type="term" value="C:plasma membrane"/>
    <property type="evidence" value="ECO:0007669"/>
    <property type="project" value="TreeGrafter"/>
</dbReference>
<comment type="caution">
    <text evidence="3">The sequence shown here is derived from an EMBL/GenBank/DDBJ whole genome shotgun (WGS) entry which is preliminary data.</text>
</comment>
<sequence>MTKSSFNMTLSGKSAFIIGAVQSSTIGSIVVLSLVTLLLSLNYETLKKKVKMKTDSRRTLQKSLLLMILLVMSPMVVLLILLSCGYKCICYVIIKKKDKHFAGFLDSFDVFWSLEDDATKSVITTLGVVECESTLQLVDCVTEKLHYIIGDPEAQKLFYRRSEDYGFFYWRKCCYVDVNQYVRVINVSNKTKLNVSDVEKVLTEVSYQPLPFNDEGLFQILVVNQTLDIENKENQYALIFRVHHSLGDGVALIEFLCKTLADGKDESIMFCMPERCPGKSDKSPEYLLEMMSALYEMFSCFIDGILRYPDVSCLHGPTLIGRKVYKWIETDAKLFEMVMEIKAKYADVKFSDILATALSCGLRDYFLKEEVPVPINAAVILPIRFPNKEKDGLKLENNFTVSILDLPIGEDIKVVKQSINRLQESADPLTNYYFLKICGIMPKEILRPLFNSSQASMVLSNMPGPQLLSICGGEVKSLVFFVPNKGNTGLGVTALSYGGVLRFAAMADAALVPSSQKLAVILKGMANEIIRMHKELVLK</sequence>
<dbReference type="STRING" id="278856.A0A212EX96"/>
<dbReference type="PANTHER" id="PTHR31650:SF1">
    <property type="entry name" value="WAX ESTER SYNTHASE_DIACYLGLYCEROL ACYLTRANSFERASE 4-RELATED"/>
    <property type="match status" value="1"/>
</dbReference>
<feature type="transmembrane region" description="Helical" evidence="1">
    <location>
        <begin position="15"/>
        <end position="43"/>
    </location>
</feature>
<dbReference type="InterPro" id="IPR045034">
    <property type="entry name" value="O-acyltransferase_WSD1-like"/>
</dbReference>
<feature type="domain" description="O-acyltransferase WSD1 C-terminal" evidence="2">
    <location>
        <begin position="397"/>
        <end position="520"/>
    </location>
</feature>
<dbReference type="Proteomes" id="UP000007151">
    <property type="component" value="Unassembled WGS sequence"/>
</dbReference>
<protein>
    <recommendedName>
        <fullName evidence="2">O-acyltransferase WSD1 C-terminal domain-containing protein</fullName>
    </recommendedName>
</protein>
<keyword evidence="1" id="KW-0812">Transmembrane</keyword>
<proteinExistence type="predicted"/>
<name>A0A212EX96_DANPL</name>
<evidence type="ECO:0000256" key="1">
    <source>
        <dbReference type="SAM" id="Phobius"/>
    </source>
</evidence>
<dbReference type="InParanoid" id="A0A212EX96"/>
<dbReference type="GO" id="GO:0019432">
    <property type="term" value="P:triglyceride biosynthetic process"/>
    <property type="evidence" value="ECO:0007669"/>
    <property type="project" value="TreeGrafter"/>
</dbReference>
<dbReference type="InterPro" id="IPR009721">
    <property type="entry name" value="O-acyltransferase_WSD1_C"/>
</dbReference>
<gene>
    <name evidence="3" type="ORF">KGM_213575</name>
</gene>
<reference evidence="3 4" key="1">
    <citation type="journal article" date="2011" name="Cell">
        <title>The monarch butterfly genome yields insights into long-distance migration.</title>
        <authorList>
            <person name="Zhan S."/>
            <person name="Merlin C."/>
            <person name="Boore J.L."/>
            <person name="Reppert S.M."/>
        </authorList>
    </citation>
    <scope>NUCLEOTIDE SEQUENCE [LARGE SCALE GENOMIC DNA]</scope>
    <source>
        <strain evidence="3">F-2</strain>
    </source>
</reference>
<keyword evidence="4" id="KW-1185">Reference proteome</keyword>
<dbReference type="AlphaFoldDB" id="A0A212EX96"/>
<dbReference type="eggNOG" id="ENOG502RZT4">
    <property type="taxonomic scope" value="Eukaryota"/>
</dbReference>